<proteinExistence type="predicted"/>
<dbReference type="PANTHER" id="PTHR36057">
    <property type="match status" value="1"/>
</dbReference>
<protein>
    <recommendedName>
        <fullName evidence="4">DUF1223 domain-containing protein</fullName>
    </recommendedName>
</protein>
<dbReference type="PANTHER" id="PTHR36057:SF1">
    <property type="entry name" value="LIPOPROTEIN LIPID ATTACHMENT SITE-LIKE PROTEIN, PUTATIVE (DUF1223)-RELATED"/>
    <property type="match status" value="1"/>
</dbReference>
<reference evidence="2" key="1">
    <citation type="journal article" date="2014" name="Int. J. Syst. Evol. Microbiol.">
        <title>Complete genome of a new Firmicutes species belonging to the dominant human colonic microbiota ('Ruminococcus bicirculans') reveals two chromosomes and a selective capacity to utilize plant glucans.</title>
        <authorList>
            <consortium name="NISC Comparative Sequencing Program"/>
            <person name="Wegmann U."/>
            <person name="Louis P."/>
            <person name="Goesmann A."/>
            <person name="Henrissat B."/>
            <person name="Duncan S.H."/>
            <person name="Flint H.J."/>
        </authorList>
    </citation>
    <scope>NUCLEOTIDE SEQUENCE</scope>
    <source>
        <strain evidence="2">NBRC 108219</strain>
    </source>
</reference>
<evidence type="ECO:0000313" key="2">
    <source>
        <dbReference type="EMBL" id="GLQ24681.1"/>
    </source>
</evidence>
<keyword evidence="3" id="KW-1185">Reference proteome</keyword>
<dbReference type="InterPro" id="IPR010634">
    <property type="entry name" value="DUF1223"/>
</dbReference>
<gene>
    <name evidence="2" type="ORF">GCM10007853_25550</name>
</gene>
<evidence type="ECO:0000313" key="3">
    <source>
        <dbReference type="Proteomes" id="UP001161391"/>
    </source>
</evidence>
<accession>A0ABQ5VDN4</accession>
<dbReference type="EMBL" id="BSNK01000002">
    <property type="protein sequence ID" value="GLQ24681.1"/>
    <property type="molecule type" value="Genomic_DNA"/>
</dbReference>
<dbReference type="SUPFAM" id="SSF52833">
    <property type="entry name" value="Thioredoxin-like"/>
    <property type="match status" value="1"/>
</dbReference>
<name>A0ABQ5VDN4_9PROT</name>
<keyword evidence="1" id="KW-0732">Signal</keyword>
<dbReference type="Proteomes" id="UP001161391">
    <property type="component" value="Unassembled WGS sequence"/>
</dbReference>
<comment type="caution">
    <text evidence="2">The sequence shown here is derived from an EMBL/GenBank/DDBJ whole genome shotgun (WGS) entry which is preliminary data.</text>
</comment>
<dbReference type="RefSeq" id="WP_284391372.1">
    <property type="nucleotide sequence ID" value="NZ_BSNK01000002.1"/>
</dbReference>
<evidence type="ECO:0000256" key="1">
    <source>
        <dbReference type="SAM" id="SignalP"/>
    </source>
</evidence>
<feature type="signal peptide" evidence="1">
    <location>
        <begin position="1"/>
        <end position="20"/>
    </location>
</feature>
<sequence length="220" mass="23149">MKSTLLSVLAITVCAAPAVAATTSQPTSVVELFTSQGCSSCPTANAFIAGLDADHPDVLALSYGVTYWDYLGWKDTFGDPAFTARQRQYDQALDSGVYTPMMVVGGQAHAPRMPIDTATRANVPASIALVRQSGELCVEGKLPKGSKLALIGYEPGIQAVNVKKGENRGHTLTLANVVTDLDYREWSGQMVCGLHPKAGLAVLAHDATTAAIIGAARFEP</sequence>
<organism evidence="2 3">
    <name type="scientific">Algimonas ampicilliniresistens</name>
    <dbReference type="NCBI Taxonomy" id="1298735"/>
    <lineage>
        <taxon>Bacteria</taxon>
        <taxon>Pseudomonadati</taxon>
        <taxon>Pseudomonadota</taxon>
        <taxon>Alphaproteobacteria</taxon>
        <taxon>Maricaulales</taxon>
        <taxon>Robiginitomaculaceae</taxon>
        <taxon>Algimonas</taxon>
    </lineage>
</organism>
<dbReference type="Pfam" id="PF06764">
    <property type="entry name" value="DUF1223"/>
    <property type="match status" value="1"/>
</dbReference>
<dbReference type="InterPro" id="IPR036249">
    <property type="entry name" value="Thioredoxin-like_sf"/>
</dbReference>
<evidence type="ECO:0008006" key="4">
    <source>
        <dbReference type="Google" id="ProtNLM"/>
    </source>
</evidence>
<feature type="chain" id="PRO_5045436409" description="DUF1223 domain-containing protein" evidence="1">
    <location>
        <begin position="21"/>
        <end position="220"/>
    </location>
</feature>
<reference evidence="2" key="2">
    <citation type="submission" date="2023-01" db="EMBL/GenBank/DDBJ databases">
        <title>Draft genome sequence of Algimonas ampicilliniresistens strain NBRC 108219.</title>
        <authorList>
            <person name="Sun Q."/>
            <person name="Mori K."/>
        </authorList>
    </citation>
    <scope>NUCLEOTIDE SEQUENCE</scope>
    <source>
        <strain evidence="2">NBRC 108219</strain>
    </source>
</reference>